<evidence type="ECO:0000256" key="9">
    <source>
        <dbReference type="PROSITE-ProRule" id="PRU10134"/>
    </source>
</evidence>
<dbReference type="GO" id="GO:0044208">
    <property type="term" value="P:'de novo' AMP biosynthetic process"/>
    <property type="evidence" value="ECO:0007669"/>
    <property type="project" value="UniProtKB-UniRule"/>
</dbReference>
<dbReference type="OrthoDB" id="9807553at2"/>
<dbReference type="InterPro" id="IPR042111">
    <property type="entry name" value="Adenylosuccinate_synth_dom3"/>
</dbReference>
<sequence length="432" mass="48679">MKKNIVILGTQWGDEGKGKIVDCLTSDGSYVVRYQGGHNAGHTLVVNEKKIILHLVPSGLLHNNVTGIIANGVVVSPLELIKEIKMLEENNVFTRKRLFISNSAPLILQYHIEMDIAREKRLGINLLGTTGRGIGPAYEDKIARRALRVGDLKNEKVLSSRLEKIVEYYNHQLVSFYKHKSIDYKIILKDLLPIIDIIHDMIQDTTYILHNAIKDNKKIIFEGAQGTFLDIDHGSYPYVTSSNSTIGGVMTGTGIGPKNLDYIIGVTKAYSTRVGYGPFPTELFDDIDKHFFKKGHEFGSTTGRKRRTGWLDAVSLCRAVKINSLSSLCITKLDVLDGLKEIKICTSYQNSQTLNPTSFLENNDWDSIKPVYETYPGWTKKTLGINKIKDLPYEARNYINRIEEITQVPIDIISTGPDRSDIILVRDLFYMK</sequence>
<dbReference type="GO" id="GO:0005737">
    <property type="term" value="C:cytoplasm"/>
    <property type="evidence" value="ECO:0007669"/>
    <property type="project" value="UniProtKB-SubCell"/>
</dbReference>
<feature type="binding site" evidence="8">
    <location>
        <position position="306"/>
    </location>
    <ligand>
        <name>GTP</name>
        <dbReference type="ChEBI" id="CHEBI:37565"/>
    </ligand>
</feature>
<dbReference type="FunFam" id="1.10.300.10:FF:000001">
    <property type="entry name" value="Adenylosuccinate synthetase"/>
    <property type="match status" value="1"/>
</dbReference>
<keyword evidence="8" id="KW-0963">Cytoplasm</keyword>
<dbReference type="InterPro" id="IPR042110">
    <property type="entry name" value="Adenylosuccinate_synth_dom2"/>
</dbReference>
<dbReference type="HAMAP" id="MF_00011">
    <property type="entry name" value="Adenylosucc_synth"/>
    <property type="match status" value="1"/>
</dbReference>
<dbReference type="NCBIfam" id="NF002223">
    <property type="entry name" value="PRK01117.1"/>
    <property type="match status" value="1"/>
</dbReference>
<dbReference type="GO" id="GO:0005525">
    <property type="term" value="F:GTP binding"/>
    <property type="evidence" value="ECO:0007669"/>
    <property type="project" value="UniProtKB-UniRule"/>
</dbReference>
<feature type="binding site" description="in other chain" evidence="8">
    <location>
        <begin position="14"/>
        <end position="17"/>
    </location>
    <ligand>
        <name>IMP</name>
        <dbReference type="ChEBI" id="CHEBI:58053"/>
        <note>ligand shared between dimeric partners</note>
    </ligand>
</feature>
<evidence type="ECO:0000256" key="7">
    <source>
        <dbReference type="ARBA" id="ARBA00023134"/>
    </source>
</evidence>
<dbReference type="PANTHER" id="PTHR11846">
    <property type="entry name" value="ADENYLOSUCCINATE SYNTHETASE"/>
    <property type="match status" value="1"/>
</dbReference>
<evidence type="ECO:0000256" key="10">
    <source>
        <dbReference type="RuleBase" id="RU000520"/>
    </source>
</evidence>
<feature type="binding site" evidence="8">
    <location>
        <begin position="13"/>
        <end position="19"/>
    </location>
    <ligand>
        <name>GTP</name>
        <dbReference type="ChEBI" id="CHEBI:37565"/>
    </ligand>
</feature>
<dbReference type="EMBL" id="CP034900">
    <property type="protein sequence ID" value="QCI16210.1"/>
    <property type="molecule type" value="Genomic_DNA"/>
</dbReference>
<feature type="binding site" description="in other chain" evidence="8">
    <location>
        <position position="130"/>
    </location>
    <ligand>
        <name>IMP</name>
        <dbReference type="ChEBI" id="CHEBI:58053"/>
        <note>ligand shared between dimeric partners</note>
    </ligand>
</feature>
<dbReference type="InterPro" id="IPR027417">
    <property type="entry name" value="P-loop_NTPase"/>
</dbReference>
<keyword evidence="7 8" id="KW-0342">GTP-binding</keyword>
<dbReference type="CDD" id="cd03108">
    <property type="entry name" value="AdSS"/>
    <property type="match status" value="1"/>
</dbReference>
<gene>
    <name evidence="8" type="primary">purA</name>
    <name evidence="11" type="ORF">D9V59_02840</name>
</gene>
<feature type="binding site" evidence="8">
    <location>
        <begin position="300"/>
        <end position="306"/>
    </location>
    <ligand>
        <name>substrate</name>
    </ligand>
</feature>
<keyword evidence="5 8" id="KW-0658">Purine biosynthesis</keyword>
<dbReference type="PANTHER" id="PTHR11846:SF0">
    <property type="entry name" value="ADENYLOSUCCINATE SYNTHETASE"/>
    <property type="match status" value="1"/>
</dbReference>
<feature type="binding site" evidence="8">
    <location>
        <begin position="414"/>
        <end position="416"/>
    </location>
    <ligand>
        <name>GTP</name>
        <dbReference type="ChEBI" id="CHEBI:37565"/>
    </ligand>
</feature>
<dbReference type="GO" id="GO:0000287">
    <property type="term" value="F:magnesium ion binding"/>
    <property type="evidence" value="ECO:0007669"/>
    <property type="project" value="UniProtKB-UniRule"/>
</dbReference>
<feature type="active site" description="Proton donor" evidence="8">
    <location>
        <position position="42"/>
    </location>
</feature>
<accession>A0A4D6XNN3</accession>
<dbReference type="PROSITE" id="PS00513">
    <property type="entry name" value="ADENYLOSUCCIN_SYN_2"/>
    <property type="match status" value="1"/>
</dbReference>
<comment type="subunit">
    <text evidence="1 8">Homodimer.</text>
</comment>
<evidence type="ECO:0000256" key="1">
    <source>
        <dbReference type="ARBA" id="ARBA00011738"/>
    </source>
</evidence>
<comment type="function">
    <text evidence="8">Plays an important role in the de novo pathway of purine nucleotide biosynthesis. Catalyzes the first committed step in the biosynthesis of AMP from IMP.</text>
</comment>
<keyword evidence="4 8" id="KW-0547">Nucleotide-binding</keyword>
<comment type="pathway">
    <text evidence="8 10">Purine metabolism; AMP biosynthesis via de novo pathway; AMP from IMP: step 1/2.</text>
</comment>
<feature type="binding site" evidence="8">
    <location>
        <position position="144"/>
    </location>
    <ligand>
        <name>IMP</name>
        <dbReference type="ChEBI" id="CHEBI:58053"/>
        <note>ligand shared between dimeric partners</note>
    </ligand>
</feature>
<organism evidence="11 12">
    <name type="scientific">Buchnera aphidicola</name>
    <name type="common">Artemisaphis artemisicola</name>
    <dbReference type="NCBI Taxonomy" id="1241836"/>
    <lineage>
        <taxon>Bacteria</taxon>
        <taxon>Pseudomonadati</taxon>
        <taxon>Pseudomonadota</taxon>
        <taxon>Gammaproteobacteria</taxon>
        <taxon>Enterobacterales</taxon>
        <taxon>Erwiniaceae</taxon>
        <taxon>Buchnera</taxon>
    </lineage>
</organism>
<dbReference type="RefSeq" id="WP_158364899.1">
    <property type="nucleotide sequence ID" value="NZ_CP034900.1"/>
</dbReference>
<keyword evidence="6 8" id="KW-0460">Magnesium</keyword>
<evidence type="ECO:0000256" key="8">
    <source>
        <dbReference type="HAMAP-Rule" id="MF_00011"/>
    </source>
</evidence>
<dbReference type="Gene3D" id="3.90.170.10">
    <property type="entry name" value="Adenylosuccinate Synthetase, subunit A, domain 3"/>
    <property type="match status" value="1"/>
</dbReference>
<feature type="binding site" description="in other chain" evidence="8">
    <location>
        <position position="240"/>
    </location>
    <ligand>
        <name>IMP</name>
        <dbReference type="ChEBI" id="CHEBI:58053"/>
        <note>ligand shared between dimeric partners</note>
    </ligand>
</feature>
<feature type="binding site" evidence="8">
    <location>
        <begin position="332"/>
        <end position="334"/>
    </location>
    <ligand>
        <name>GTP</name>
        <dbReference type="ChEBI" id="CHEBI:37565"/>
    </ligand>
</feature>
<dbReference type="Gene3D" id="1.10.300.10">
    <property type="entry name" value="Adenylosuccinate Synthetase, subunit A, domain 2"/>
    <property type="match status" value="1"/>
</dbReference>
<reference evidence="11 12" key="1">
    <citation type="submission" date="2018-12" db="EMBL/GenBank/DDBJ databases">
        <authorList>
            <person name="Chong R.A."/>
        </authorList>
    </citation>
    <scope>NUCLEOTIDE SEQUENCE [LARGE SCALE GENOMIC DNA]</scope>
    <source>
        <strain evidence="11 12">Aar</strain>
    </source>
</reference>
<dbReference type="SMART" id="SM00788">
    <property type="entry name" value="Adenylsucc_synt"/>
    <property type="match status" value="1"/>
</dbReference>
<feature type="binding site" evidence="8">
    <location>
        <position position="41"/>
    </location>
    <ligand>
        <name>Mg(2+)</name>
        <dbReference type="ChEBI" id="CHEBI:18420"/>
    </ligand>
</feature>
<dbReference type="PROSITE" id="PS01266">
    <property type="entry name" value="ADENYLOSUCCIN_SYN_1"/>
    <property type="match status" value="1"/>
</dbReference>
<evidence type="ECO:0000313" key="12">
    <source>
        <dbReference type="Proteomes" id="UP000298654"/>
    </source>
</evidence>
<feature type="binding site" evidence="8">
    <location>
        <begin position="41"/>
        <end position="43"/>
    </location>
    <ligand>
        <name>GTP</name>
        <dbReference type="ChEBI" id="CHEBI:37565"/>
    </ligand>
</feature>
<dbReference type="GO" id="GO:0046040">
    <property type="term" value="P:IMP metabolic process"/>
    <property type="evidence" value="ECO:0007669"/>
    <property type="project" value="TreeGrafter"/>
</dbReference>
<proteinExistence type="inferred from homology"/>
<keyword evidence="3 8" id="KW-0479">Metal-binding</keyword>
<keyword evidence="2 8" id="KW-0436">Ligase</keyword>
<dbReference type="Pfam" id="PF00709">
    <property type="entry name" value="Adenylsucc_synt"/>
    <property type="match status" value="1"/>
</dbReference>
<comment type="similarity">
    <text evidence="8 10">Belongs to the adenylosuccinate synthetase family.</text>
</comment>
<evidence type="ECO:0000256" key="4">
    <source>
        <dbReference type="ARBA" id="ARBA00022741"/>
    </source>
</evidence>
<dbReference type="InterPro" id="IPR018220">
    <property type="entry name" value="Adenylosuccin_syn_GTP-bd"/>
</dbReference>
<protein>
    <recommendedName>
        <fullName evidence="8 10">Adenylosuccinate synthetase</fullName>
        <shortName evidence="8">AMPSase</shortName>
        <shortName evidence="8">AdSS</shortName>
        <ecNumber evidence="8 10">6.3.4.4</ecNumber>
    </recommendedName>
    <alternativeName>
        <fullName evidence="8">IMP--aspartate ligase</fullName>
    </alternativeName>
</protein>
<feature type="binding site" description="in other chain" evidence="8">
    <location>
        <position position="225"/>
    </location>
    <ligand>
        <name>IMP</name>
        <dbReference type="ChEBI" id="CHEBI:58053"/>
        <note>ligand shared between dimeric partners</note>
    </ligand>
</feature>
<name>A0A4D6XNN3_9GAMM</name>
<dbReference type="Gene3D" id="3.40.440.10">
    <property type="entry name" value="Adenylosuccinate Synthetase, subunit A, domain 1"/>
    <property type="match status" value="1"/>
</dbReference>
<dbReference type="EC" id="6.3.4.4" evidence="8 10"/>
<feature type="binding site" evidence="8">
    <location>
        <position position="14"/>
    </location>
    <ligand>
        <name>Mg(2+)</name>
        <dbReference type="ChEBI" id="CHEBI:18420"/>
    </ligand>
</feature>
<dbReference type="Proteomes" id="UP000298654">
    <property type="component" value="Chromosome"/>
</dbReference>
<dbReference type="NCBIfam" id="TIGR00184">
    <property type="entry name" value="purA"/>
    <property type="match status" value="1"/>
</dbReference>
<dbReference type="GO" id="GO:0004019">
    <property type="term" value="F:adenylosuccinate synthase activity"/>
    <property type="evidence" value="ECO:0007669"/>
    <property type="project" value="UniProtKB-UniRule"/>
</dbReference>
<reference evidence="11 12" key="2">
    <citation type="submission" date="2019-05" db="EMBL/GenBank/DDBJ databases">
        <title>Genome evolution of the obligate endosymbiont Buchnera aphidicola.</title>
        <authorList>
            <person name="Moran N.A."/>
        </authorList>
    </citation>
    <scope>NUCLEOTIDE SEQUENCE [LARGE SCALE GENOMIC DNA]</scope>
    <source>
        <strain evidence="11 12">Aar</strain>
    </source>
</reference>
<dbReference type="InterPro" id="IPR033128">
    <property type="entry name" value="Adenylosuccin_syn_Lys_AS"/>
</dbReference>
<feature type="active site" description="Proton acceptor" evidence="8">
    <location>
        <position position="14"/>
    </location>
</feature>
<evidence type="ECO:0000256" key="2">
    <source>
        <dbReference type="ARBA" id="ARBA00022598"/>
    </source>
</evidence>
<evidence type="ECO:0000256" key="6">
    <source>
        <dbReference type="ARBA" id="ARBA00022842"/>
    </source>
</evidence>
<comment type="subcellular location">
    <subcellularLocation>
        <location evidence="8">Cytoplasm</location>
    </subcellularLocation>
</comment>
<comment type="cofactor">
    <cofactor evidence="8">
        <name>Mg(2+)</name>
        <dbReference type="ChEBI" id="CHEBI:18420"/>
    </cofactor>
    <text evidence="8">Binds 1 Mg(2+) ion per subunit.</text>
</comment>
<dbReference type="SUPFAM" id="SSF52540">
    <property type="entry name" value="P-loop containing nucleoside triphosphate hydrolases"/>
    <property type="match status" value="1"/>
</dbReference>
<dbReference type="AlphaFoldDB" id="A0A4D6XNN3"/>
<feature type="binding site" description="in other chain" evidence="8">
    <location>
        <position position="304"/>
    </location>
    <ligand>
        <name>IMP</name>
        <dbReference type="ChEBI" id="CHEBI:58053"/>
        <note>ligand shared between dimeric partners</note>
    </ligand>
</feature>
<dbReference type="FunFam" id="3.90.170.10:FF:000001">
    <property type="entry name" value="Adenylosuccinate synthetase"/>
    <property type="match status" value="1"/>
</dbReference>
<feature type="binding site" description="in other chain" evidence="8">
    <location>
        <begin position="39"/>
        <end position="42"/>
    </location>
    <ligand>
        <name>IMP</name>
        <dbReference type="ChEBI" id="CHEBI:58053"/>
        <note>ligand shared between dimeric partners</note>
    </ligand>
</feature>
<comment type="catalytic activity">
    <reaction evidence="8 10">
        <text>IMP + L-aspartate + GTP = N(6)-(1,2-dicarboxyethyl)-AMP + GDP + phosphate + 2 H(+)</text>
        <dbReference type="Rhea" id="RHEA:15753"/>
        <dbReference type="ChEBI" id="CHEBI:15378"/>
        <dbReference type="ChEBI" id="CHEBI:29991"/>
        <dbReference type="ChEBI" id="CHEBI:37565"/>
        <dbReference type="ChEBI" id="CHEBI:43474"/>
        <dbReference type="ChEBI" id="CHEBI:57567"/>
        <dbReference type="ChEBI" id="CHEBI:58053"/>
        <dbReference type="ChEBI" id="CHEBI:58189"/>
        <dbReference type="EC" id="6.3.4.4"/>
    </reaction>
</comment>
<evidence type="ECO:0000256" key="5">
    <source>
        <dbReference type="ARBA" id="ARBA00022755"/>
    </source>
</evidence>
<dbReference type="InterPro" id="IPR042109">
    <property type="entry name" value="Adenylosuccinate_synth_dom1"/>
</dbReference>
<feature type="active site" evidence="9">
    <location>
        <position position="141"/>
    </location>
</feature>
<dbReference type="InterPro" id="IPR001114">
    <property type="entry name" value="Adenylosuccinate_synthetase"/>
</dbReference>
<dbReference type="UniPathway" id="UPA00075">
    <property type="reaction ID" value="UER00335"/>
</dbReference>
<evidence type="ECO:0000256" key="3">
    <source>
        <dbReference type="ARBA" id="ARBA00022723"/>
    </source>
</evidence>
<evidence type="ECO:0000313" key="11">
    <source>
        <dbReference type="EMBL" id="QCI16210.1"/>
    </source>
</evidence>